<dbReference type="GO" id="GO:0003955">
    <property type="term" value="F:NAD(P)H dehydrogenase (quinone) activity"/>
    <property type="evidence" value="ECO:0007669"/>
    <property type="project" value="TreeGrafter"/>
</dbReference>
<keyword evidence="8" id="KW-1185">Reference proteome</keyword>
<dbReference type="PIRSF" id="PIRSF000350">
    <property type="entry name" value="Mercury_reductase_MerA"/>
    <property type="match status" value="1"/>
</dbReference>
<dbReference type="InterPro" id="IPR004099">
    <property type="entry name" value="Pyr_nucl-diS_OxRdtase_dimer"/>
</dbReference>
<name>A0A375YSM1_MYCSH</name>
<dbReference type="PRINTS" id="PR00368">
    <property type="entry name" value="FADPNR"/>
</dbReference>
<evidence type="ECO:0000313" key="7">
    <source>
        <dbReference type="EMBL" id="SRX91826.1"/>
    </source>
</evidence>
<feature type="binding site" evidence="4">
    <location>
        <position position="114"/>
    </location>
    <ligand>
        <name>FAD</name>
        <dbReference type="ChEBI" id="CHEBI:57692"/>
    </ligand>
</feature>
<keyword evidence="3 4" id="KW-0274">FAD</keyword>
<dbReference type="Gene3D" id="3.50.50.60">
    <property type="entry name" value="FAD/NAD(P)-binding domain"/>
    <property type="match status" value="2"/>
</dbReference>
<dbReference type="NCBIfam" id="NF005883">
    <property type="entry name" value="PRK07845.1"/>
    <property type="match status" value="1"/>
</dbReference>
<evidence type="ECO:0000256" key="3">
    <source>
        <dbReference type="ARBA" id="ARBA00022827"/>
    </source>
</evidence>
<dbReference type="Pfam" id="PF02852">
    <property type="entry name" value="Pyr_redox_dim"/>
    <property type="match status" value="1"/>
</dbReference>
<feature type="binding site" evidence="4">
    <location>
        <position position="314"/>
    </location>
    <ligand>
        <name>FAD</name>
        <dbReference type="ChEBI" id="CHEBI:57692"/>
    </ligand>
</feature>
<gene>
    <name evidence="7" type="ORF">MSP7336_00047</name>
</gene>
<evidence type="ECO:0000259" key="5">
    <source>
        <dbReference type="Pfam" id="PF02852"/>
    </source>
</evidence>
<dbReference type="PANTHER" id="PTHR43014">
    <property type="entry name" value="MERCURIC REDUCTASE"/>
    <property type="match status" value="1"/>
</dbReference>
<keyword evidence="4" id="KW-0547">Nucleotide-binding</keyword>
<dbReference type="InterPro" id="IPR036188">
    <property type="entry name" value="FAD/NAD-bd_sf"/>
</dbReference>
<sequence>MTSRIVIVGGGPAGYEAALVAATRDAQVTVVDSDGIGGAAVLADCVPSKTFIASTGLRTELRRASRLGFDIDIDDAKISLPEIHRRVKTLAAAQSADIATQLRSVGVEVIAGKGELVDARPGLAQHCVRVTADDGSTSELDADVVLIATGASPRILPSAQPDDERILTWRQLYDLDSLPDHLIVVGSGVTGAEFVSAYTELGVDVTVVASRDRVLPYEDADAAAVLEESFAERGVKLVKNARAASVTRVDGGVVVTMTDGRTVEGSHALMTIGSTPNTEGLGLERVGIQLGPGNYLRVDRVSRTSVPGIYAAGDCTGLLPLASVAAMQGRIAMYHALGEAVTPIRLRTVAAAVFTRPEIAAVGVPQSAIDDGSVPARTIMLPLRTNARAKMSELRQGFVKLFCRQATGVVIGGVVGGPIASELIMPIAVAGQNRLTVNQLARTLVVYPSLSGSITEAARRLMAHDDLD</sequence>
<dbReference type="InterPro" id="IPR016156">
    <property type="entry name" value="FAD/NAD-linked_Rdtase_dimer_sf"/>
</dbReference>
<dbReference type="Pfam" id="PF07992">
    <property type="entry name" value="Pyr_redox_2"/>
    <property type="match status" value="1"/>
</dbReference>
<accession>A0A375YSM1</accession>
<dbReference type="STRING" id="29313.BHQ16_06720"/>
<evidence type="ECO:0000256" key="4">
    <source>
        <dbReference type="PIRSR" id="PIRSR000350-3"/>
    </source>
</evidence>
<keyword evidence="4" id="KW-0520">NAD</keyword>
<dbReference type="RefSeq" id="WP_113962831.1">
    <property type="nucleotide sequence ID" value="NZ_UEGW01000001.1"/>
</dbReference>
<dbReference type="Gene3D" id="3.30.390.30">
    <property type="match status" value="1"/>
</dbReference>
<dbReference type="PRINTS" id="PR00411">
    <property type="entry name" value="PNDRDTASEI"/>
</dbReference>
<dbReference type="AlphaFoldDB" id="A0A375YSM1"/>
<dbReference type="InterPro" id="IPR001100">
    <property type="entry name" value="Pyr_nuc-diS_OxRdtase"/>
</dbReference>
<evidence type="ECO:0000259" key="6">
    <source>
        <dbReference type="Pfam" id="PF07992"/>
    </source>
</evidence>
<dbReference type="SUPFAM" id="SSF55424">
    <property type="entry name" value="FAD/NAD-linked reductases, dimerisation (C-terminal) domain"/>
    <property type="match status" value="1"/>
</dbReference>
<feature type="domain" description="Pyridine nucleotide-disulphide oxidoreductase dimerisation" evidence="5">
    <location>
        <begin position="349"/>
        <end position="458"/>
    </location>
</feature>
<protein>
    <submittedName>
        <fullName evidence="7">NAD(P)H quinone reductase LpdA [Mycobacterium tuberculosis H37Rv]</fullName>
    </submittedName>
</protein>
<dbReference type="EMBL" id="UEGW01000001">
    <property type="protein sequence ID" value="SRX91826.1"/>
    <property type="molecule type" value="Genomic_DNA"/>
</dbReference>
<comment type="similarity">
    <text evidence="1">Belongs to the class-I pyridine nucleotide-disulfide oxidoreductase family.</text>
</comment>
<dbReference type="PANTHER" id="PTHR43014:SF1">
    <property type="entry name" value="NAD(P)H DEHYDROGENASE (QUINONE)"/>
    <property type="match status" value="1"/>
</dbReference>
<dbReference type="GO" id="GO:0050660">
    <property type="term" value="F:flavin adenine dinucleotide binding"/>
    <property type="evidence" value="ECO:0007669"/>
    <property type="project" value="TreeGrafter"/>
</dbReference>
<organism evidence="7 8">
    <name type="scientific">Mycobacterium shimoidei</name>
    <dbReference type="NCBI Taxonomy" id="29313"/>
    <lineage>
        <taxon>Bacteria</taxon>
        <taxon>Bacillati</taxon>
        <taxon>Actinomycetota</taxon>
        <taxon>Actinomycetes</taxon>
        <taxon>Mycobacteriales</taxon>
        <taxon>Mycobacteriaceae</taxon>
        <taxon>Mycobacterium</taxon>
    </lineage>
</organism>
<feature type="binding site" evidence="4">
    <location>
        <begin position="186"/>
        <end position="193"/>
    </location>
    <ligand>
        <name>NAD(+)</name>
        <dbReference type="ChEBI" id="CHEBI:57540"/>
    </ligand>
</feature>
<feature type="binding site" evidence="4">
    <location>
        <position position="273"/>
    </location>
    <ligand>
        <name>NAD(+)</name>
        <dbReference type="ChEBI" id="CHEBI:57540"/>
    </ligand>
</feature>
<evidence type="ECO:0000256" key="2">
    <source>
        <dbReference type="ARBA" id="ARBA00022630"/>
    </source>
</evidence>
<evidence type="ECO:0000313" key="8">
    <source>
        <dbReference type="Proteomes" id="UP000252015"/>
    </source>
</evidence>
<feature type="domain" description="FAD/NAD(P)-binding" evidence="6">
    <location>
        <begin position="4"/>
        <end position="329"/>
    </location>
</feature>
<dbReference type="Proteomes" id="UP000252015">
    <property type="component" value="Unassembled WGS sequence"/>
</dbReference>
<evidence type="ECO:0000256" key="1">
    <source>
        <dbReference type="ARBA" id="ARBA00007532"/>
    </source>
</evidence>
<keyword evidence="2" id="KW-0285">Flavoprotein</keyword>
<dbReference type="SUPFAM" id="SSF51905">
    <property type="entry name" value="FAD/NAD(P)-binding domain"/>
    <property type="match status" value="1"/>
</dbReference>
<proteinExistence type="inferred from homology"/>
<reference evidence="7 8" key="1">
    <citation type="submission" date="2018-05" db="EMBL/GenBank/DDBJ databases">
        <authorList>
            <consortium name="IHU Genomes"/>
        </authorList>
    </citation>
    <scope>NUCLEOTIDE SEQUENCE [LARGE SCALE GENOMIC DNA]</scope>
    <source>
        <strain evidence="7 8">P7336</strain>
    </source>
</reference>
<dbReference type="InterPro" id="IPR023753">
    <property type="entry name" value="FAD/NAD-binding_dom"/>
</dbReference>
<feature type="binding site" evidence="4">
    <location>
        <position position="49"/>
    </location>
    <ligand>
        <name>FAD</name>
        <dbReference type="ChEBI" id="CHEBI:57692"/>
    </ligand>
</feature>
<comment type="cofactor">
    <cofactor evidence="4">
        <name>FAD</name>
        <dbReference type="ChEBI" id="CHEBI:57692"/>
    </cofactor>
    <text evidence="4">Binds 1 FAD per subunit.</text>
</comment>